<keyword evidence="2 5" id="KW-0812">Transmembrane</keyword>
<organism evidence="7 8">
    <name type="scientific">Ascochyta lentis</name>
    <dbReference type="NCBI Taxonomy" id="205686"/>
    <lineage>
        <taxon>Eukaryota</taxon>
        <taxon>Fungi</taxon>
        <taxon>Dikarya</taxon>
        <taxon>Ascomycota</taxon>
        <taxon>Pezizomycotina</taxon>
        <taxon>Dothideomycetes</taxon>
        <taxon>Pleosporomycetidae</taxon>
        <taxon>Pleosporales</taxon>
        <taxon>Pleosporineae</taxon>
        <taxon>Didymellaceae</taxon>
        <taxon>Ascochyta</taxon>
    </lineage>
</organism>
<evidence type="ECO:0000256" key="2">
    <source>
        <dbReference type="ARBA" id="ARBA00022692"/>
    </source>
</evidence>
<evidence type="ECO:0000256" key="4">
    <source>
        <dbReference type="ARBA" id="ARBA00023136"/>
    </source>
</evidence>
<gene>
    <name evidence="7" type="ORF">EKO04_003829</name>
</gene>
<feature type="transmembrane region" description="Helical" evidence="5">
    <location>
        <begin position="360"/>
        <end position="378"/>
    </location>
</feature>
<keyword evidence="8" id="KW-1185">Reference proteome</keyword>
<dbReference type="OrthoDB" id="1077582at2759"/>
<sequence>MSLHLPPAFTTLQLPLLLLTNILALTIGPRHRLLQLAFTLPALLLLAAQSLYRDYTGAWGIHYGMNCGVASMLATYVDWVVLRSPDREGWVKLRGRFGGGGGESNVDVKGGGKEKRGAPRTFRERLWWAVRLGFTNRYTGWSSEVKHVPVEVGDGCPRWRFLLRKSLRAVLFYLAKDAIYAYTASSPHGSWVDIATSKPPHSYASYPFWHRFWFSWIQIVLTYVSLELYNTVVGIVSVAAGLARPSECPSLFGDLRGLWSIRRAWSVVWHQQCRRVCSGPSIFIVRDVLHLRKGSFASRYLQLFIAFAISGLVHGGASMLYHNSYEDDGAMKAFLAQAVIIFVEDHLVVFGKRAGLKDSAFWRLVGCVWTLLAIGASMEGWTGRLLKYGLWVHEREVDWFGIGPKL</sequence>
<evidence type="ECO:0000256" key="1">
    <source>
        <dbReference type="ARBA" id="ARBA00004141"/>
    </source>
</evidence>
<evidence type="ECO:0000259" key="6">
    <source>
        <dbReference type="Pfam" id="PF13813"/>
    </source>
</evidence>
<dbReference type="AlphaFoldDB" id="A0A8H7MKP1"/>
<dbReference type="Proteomes" id="UP000651452">
    <property type="component" value="Unassembled WGS sequence"/>
</dbReference>
<feature type="transmembrane region" description="Helical" evidence="5">
    <location>
        <begin position="333"/>
        <end position="351"/>
    </location>
</feature>
<proteinExistence type="predicted"/>
<dbReference type="EMBL" id="RZGK01000006">
    <property type="protein sequence ID" value="KAF9698500.1"/>
    <property type="molecule type" value="Genomic_DNA"/>
</dbReference>
<evidence type="ECO:0000256" key="5">
    <source>
        <dbReference type="SAM" id="Phobius"/>
    </source>
</evidence>
<evidence type="ECO:0000313" key="7">
    <source>
        <dbReference type="EMBL" id="KAF9698500.1"/>
    </source>
</evidence>
<keyword evidence="4 5" id="KW-0472">Membrane</keyword>
<dbReference type="InterPro" id="IPR032805">
    <property type="entry name" value="Wax_synthase_dom"/>
</dbReference>
<reference evidence="7" key="1">
    <citation type="submission" date="2018-12" db="EMBL/GenBank/DDBJ databases">
        <authorList>
            <person name="Syme R.A."/>
            <person name="Farfan-Caceres L."/>
            <person name="Lichtenzveig J."/>
        </authorList>
    </citation>
    <scope>NUCLEOTIDE SEQUENCE</scope>
    <source>
        <strain evidence="7">Al4</strain>
    </source>
</reference>
<dbReference type="GO" id="GO:0016020">
    <property type="term" value="C:membrane"/>
    <property type="evidence" value="ECO:0007669"/>
    <property type="project" value="UniProtKB-SubCell"/>
</dbReference>
<comment type="caution">
    <text evidence="7">The sequence shown here is derived from an EMBL/GenBank/DDBJ whole genome shotgun (WGS) entry which is preliminary data.</text>
</comment>
<feature type="domain" description="Wax synthase" evidence="6">
    <location>
        <begin position="248"/>
        <end position="335"/>
    </location>
</feature>
<feature type="transmembrane region" description="Helical" evidence="5">
    <location>
        <begin position="300"/>
        <end position="321"/>
    </location>
</feature>
<comment type="subcellular location">
    <subcellularLocation>
        <location evidence="1">Membrane</location>
        <topology evidence="1">Multi-pass membrane protein</topology>
    </subcellularLocation>
</comment>
<reference evidence="7" key="2">
    <citation type="submission" date="2020-09" db="EMBL/GenBank/DDBJ databases">
        <title>Reference genome assembly for Australian Ascochyta lentis isolate Al4.</title>
        <authorList>
            <person name="Lee R.C."/>
            <person name="Farfan-Caceres L.M."/>
            <person name="Debler J.W."/>
            <person name="Williams A.H."/>
            <person name="Henares B.M."/>
        </authorList>
    </citation>
    <scope>NUCLEOTIDE SEQUENCE</scope>
    <source>
        <strain evidence="7">Al4</strain>
    </source>
</reference>
<accession>A0A8H7MKP1</accession>
<feature type="transmembrane region" description="Helical" evidence="5">
    <location>
        <begin position="34"/>
        <end position="52"/>
    </location>
</feature>
<name>A0A8H7MKP1_9PLEO</name>
<evidence type="ECO:0000256" key="3">
    <source>
        <dbReference type="ARBA" id="ARBA00022989"/>
    </source>
</evidence>
<dbReference type="Pfam" id="PF13813">
    <property type="entry name" value="MBOAT_2"/>
    <property type="match status" value="1"/>
</dbReference>
<protein>
    <recommendedName>
        <fullName evidence="6">Wax synthase domain-containing protein</fullName>
    </recommendedName>
</protein>
<evidence type="ECO:0000313" key="8">
    <source>
        <dbReference type="Proteomes" id="UP000651452"/>
    </source>
</evidence>
<keyword evidence="3 5" id="KW-1133">Transmembrane helix</keyword>